<dbReference type="Proteomes" id="UP000050398">
    <property type="component" value="Unassembled WGS sequence"/>
</dbReference>
<organism evidence="1 2">
    <name type="scientific">Rossellomorea vietnamensis</name>
    <dbReference type="NCBI Taxonomy" id="218284"/>
    <lineage>
        <taxon>Bacteria</taxon>
        <taxon>Bacillati</taxon>
        <taxon>Bacillota</taxon>
        <taxon>Bacilli</taxon>
        <taxon>Bacillales</taxon>
        <taxon>Bacillaceae</taxon>
        <taxon>Rossellomorea</taxon>
    </lineage>
</organism>
<protein>
    <submittedName>
        <fullName evidence="1">Uncharacterized protein</fullName>
    </submittedName>
</protein>
<accession>A0A0P6W3U0</accession>
<dbReference type="EMBL" id="LIXZ01000005">
    <property type="protein sequence ID" value="KPL60136.1"/>
    <property type="molecule type" value="Genomic_DNA"/>
</dbReference>
<dbReference type="PATRIC" id="fig|218284.4.peg.3393"/>
<evidence type="ECO:0000313" key="1">
    <source>
        <dbReference type="EMBL" id="KPL60136.1"/>
    </source>
</evidence>
<dbReference type="OrthoDB" id="6194521at2"/>
<proteinExistence type="predicted"/>
<name>A0A0P6W3U0_9BACI</name>
<sequence length="159" mass="18230">MLNEHILQELLEFVEANREFRIYDIHKSEPLLGDEIYSSELEEFIEMHHSASFSERLFQHIDGLGMTDASVYKKAGVDRKHFSKIRSLPDYKPGKRTVVALCLSLQLSEEDTGELLNAAGFSLSDSDRFDLVIQFCLEKKIYDIDDVNQALYSIGLKPL</sequence>
<reference evidence="1 2" key="1">
    <citation type="submission" date="2015-08" db="EMBL/GenBank/DDBJ databases">
        <title>Draft Genome Sequence of Bacillus vietnamensis UCD-SED5.</title>
        <authorList>
            <person name="Lee R.D."/>
            <person name="Jospin G."/>
            <person name="Lang J.M."/>
            <person name="Coil D.A."/>
            <person name="Eisen J.A."/>
        </authorList>
    </citation>
    <scope>NUCLEOTIDE SEQUENCE [LARGE SCALE GENOMIC DNA]</scope>
    <source>
        <strain evidence="1 2">UCD-SED5</strain>
    </source>
</reference>
<dbReference type="AlphaFoldDB" id="A0A0P6W3U0"/>
<comment type="caution">
    <text evidence="1">The sequence shown here is derived from an EMBL/GenBank/DDBJ whole genome shotgun (WGS) entry which is preliminary data.</text>
</comment>
<dbReference type="RefSeq" id="WP_060672107.1">
    <property type="nucleotide sequence ID" value="NZ_LIXZ01000005.1"/>
</dbReference>
<gene>
    <name evidence="1" type="ORF">AM506_08775</name>
</gene>
<evidence type="ECO:0000313" key="2">
    <source>
        <dbReference type="Proteomes" id="UP000050398"/>
    </source>
</evidence>